<dbReference type="EMBL" id="CP115667">
    <property type="protein sequence ID" value="WBW50447.1"/>
    <property type="molecule type" value="Genomic_DNA"/>
</dbReference>
<evidence type="ECO:0000313" key="1">
    <source>
        <dbReference type="EMBL" id="WBW50447.1"/>
    </source>
</evidence>
<evidence type="ECO:0000313" key="2">
    <source>
        <dbReference type="Proteomes" id="UP001210339"/>
    </source>
</evidence>
<proteinExistence type="predicted"/>
<reference evidence="1 2" key="1">
    <citation type="submission" date="2023-01" db="EMBL/GenBank/DDBJ databases">
        <authorList>
            <person name="Lee S.H."/>
            <person name="Jung H.S."/>
            <person name="Yun J.U."/>
        </authorList>
    </citation>
    <scope>NUCLEOTIDE SEQUENCE [LARGE SCALE GENOMIC DNA]</scope>
    <source>
        <strain evidence="1 2">CBA3646</strain>
    </source>
</reference>
<name>A0ABY7QUJ4_9FIRM</name>
<accession>A0ABY7QUJ4</accession>
<keyword evidence="2" id="KW-1185">Reference proteome</keyword>
<protein>
    <submittedName>
        <fullName evidence="1">Uncharacterized protein</fullName>
    </submittedName>
</protein>
<gene>
    <name evidence="1" type="ORF">O6R05_02580</name>
</gene>
<dbReference type="Proteomes" id="UP001210339">
    <property type="component" value="Chromosome"/>
</dbReference>
<organism evidence="1 2">
    <name type="scientific">Peptoniphilus equinus</name>
    <dbReference type="NCBI Taxonomy" id="3016343"/>
    <lineage>
        <taxon>Bacteria</taxon>
        <taxon>Bacillati</taxon>
        <taxon>Bacillota</taxon>
        <taxon>Tissierellia</taxon>
        <taxon>Tissierellales</taxon>
        <taxon>Peptoniphilaceae</taxon>
        <taxon>Peptoniphilus</taxon>
    </lineage>
</organism>
<dbReference type="RefSeq" id="WP_271191979.1">
    <property type="nucleotide sequence ID" value="NZ_CP115667.1"/>
</dbReference>
<sequence length="187" mass="21497">MSAFLGYIHHLMWDRIQFTEHLVQWLLQDGTPLDFDQVGVIEKGNVSELIDPDNIHTWLSDRVHLAERRLEKAAAYVAASSSREDLIARAYDFGKQEDFHGTKIEAYQQITSKFLDGMPCDGACVFTGSDDEVDFVVKRDVHEAFWNDVSMYWDVRNAYIQGLIEPAGYVLIQQDNHYSIGDQHEIN</sequence>